<accession>A0AC35TZI7</accession>
<organism evidence="1 2">
    <name type="scientific">Rhabditophanes sp. KR3021</name>
    <dbReference type="NCBI Taxonomy" id="114890"/>
    <lineage>
        <taxon>Eukaryota</taxon>
        <taxon>Metazoa</taxon>
        <taxon>Ecdysozoa</taxon>
        <taxon>Nematoda</taxon>
        <taxon>Chromadorea</taxon>
        <taxon>Rhabditida</taxon>
        <taxon>Tylenchina</taxon>
        <taxon>Panagrolaimomorpha</taxon>
        <taxon>Strongyloidoidea</taxon>
        <taxon>Alloionematidae</taxon>
        <taxon>Rhabditophanes</taxon>
    </lineage>
</organism>
<proteinExistence type="predicted"/>
<dbReference type="Proteomes" id="UP000095286">
    <property type="component" value="Unplaced"/>
</dbReference>
<name>A0AC35TZI7_9BILA</name>
<evidence type="ECO:0000313" key="1">
    <source>
        <dbReference type="Proteomes" id="UP000095286"/>
    </source>
</evidence>
<reference evidence="2" key="1">
    <citation type="submission" date="2016-11" db="UniProtKB">
        <authorList>
            <consortium name="WormBaseParasite"/>
        </authorList>
    </citation>
    <scope>IDENTIFICATION</scope>
    <source>
        <strain evidence="2">KR3021</strain>
    </source>
</reference>
<sequence>MSCGVCQRFPVFSLINLCLTLGCLILILWGPLFCTSTSLTYCESSCSVARWGGLARSYGGFIWVQILIIIWPIFCSIASFASNYSLRNDMDRKCENKAILMGANAVYAFSYFICAALEYYLAFGYITEFCGYSYTLNFSQNYRYNNQGPSFRRRPYDGGNLYYNNNFEFSSTNSIVLGWVQAAGLYVWAFIFTVVDIVLYSKYL</sequence>
<evidence type="ECO:0000313" key="2">
    <source>
        <dbReference type="WBParaSite" id="RSKR_0000590525.1"/>
    </source>
</evidence>
<dbReference type="WBParaSite" id="RSKR_0000590525.1">
    <property type="protein sequence ID" value="RSKR_0000590525.1"/>
    <property type="gene ID" value="RSKR_0000590525"/>
</dbReference>
<protein>
    <submittedName>
        <fullName evidence="2">MARVEL domain-containing protein</fullName>
    </submittedName>
</protein>